<evidence type="ECO:0000313" key="3">
    <source>
        <dbReference type="Proteomes" id="UP001337655"/>
    </source>
</evidence>
<evidence type="ECO:0000313" key="2">
    <source>
        <dbReference type="EMBL" id="KAK5163067.1"/>
    </source>
</evidence>
<dbReference type="InterPro" id="IPR015943">
    <property type="entry name" value="WD40/YVTN_repeat-like_dom_sf"/>
</dbReference>
<organism evidence="2 3">
    <name type="scientific">Saxophila tyrrhenica</name>
    <dbReference type="NCBI Taxonomy" id="1690608"/>
    <lineage>
        <taxon>Eukaryota</taxon>
        <taxon>Fungi</taxon>
        <taxon>Dikarya</taxon>
        <taxon>Ascomycota</taxon>
        <taxon>Pezizomycotina</taxon>
        <taxon>Dothideomycetes</taxon>
        <taxon>Dothideomycetidae</taxon>
        <taxon>Mycosphaerellales</taxon>
        <taxon>Extremaceae</taxon>
        <taxon>Saxophila</taxon>
    </lineage>
</organism>
<dbReference type="GeneID" id="89932325"/>
<name>A0AAV9NTZ7_9PEZI</name>
<protein>
    <submittedName>
        <fullName evidence="2">Uncharacterized protein</fullName>
    </submittedName>
</protein>
<dbReference type="InterPro" id="IPR011044">
    <property type="entry name" value="Quino_amine_DH_bsu"/>
</dbReference>
<dbReference type="Proteomes" id="UP001337655">
    <property type="component" value="Unassembled WGS sequence"/>
</dbReference>
<feature type="region of interest" description="Disordered" evidence="1">
    <location>
        <begin position="73"/>
        <end position="124"/>
    </location>
</feature>
<comment type="caution">
    <text evidence="2">The sequence shown here is derived from an EMBL/GenBank/DDBJ whole genome shotgun (WGS) entry which is preliminary data.</text>
</comment>
<dbReference type="RefSeq" id="XP_064653637.1">
    <property type="nucleotide sequence ID" value="XM_064808217.1"/>
</dbReference>
<accession>A0AAV9NTZ7</accession>
<dbReference type="EMBL" id="JAVRRT010000029">
    <property type="protein sequence ID" value="KAK5163067.1"/>
    <property type="molecule type" value="Genomic_DNA"/>
</dbReference>
<gene>
    <name evidence="2" type="ORF">LTR77_011002</name>
</gene>
<feature type="region of interest" description="Disordered" evidence="1">
    <location>
        <begin position="1"/>
        <end position="49"/>
    </location>
</feature>
<dbReference type="Gene3D" id="2.130.10.10">
    <property type="entry name" value="YVTN repeat-like/Quinoprotein amine dehydrogenase"/>
    <property type="match status" value="1"/>
</dbReference>
<keyword evidence="3" id="KW-1185">Reference proteome</keyword>
<dbReference type="AlphaFoldDB" id="A0AAV9NTZ7"/>
<sequence length="570" mass="62372">MDPKAEADPGCALGGVATAHRDSDVPVERSAPSEASEHQPVAESRRVSDAIRYRVRSNDTGRIDSARPRRTLGVAHDATRSRSQRRLFDGSSFRGRELAQPFHSPEARSPLSQPGIPPTGVSGDRAALSNLTGAYLLRMAEAGDDDVASLLPPDVVPFMATADFHGTDELVDLAAARICRDIVREGSRLTPRVLQTIQSLTPPLRFRVLDQADSTCFAALRRVIAPYNHQYRDQLRRLLPNSHFLRGLDVHQAPRAYEVVCTARENIAALVADTRDAFDTGARLDKVEVSPDYRTVLTLARVTCVLTVWGLECRPLKRVALHDSVRDATYVPSGLIFTVSCDGVVRGRLAAGSLVLTIACDPAYAISASDTFILTHSMDGDNPGTLQLWKWTLRSQQADRMWSGLGTTARVASNGVRMVCCERGRVWLRSCTLPERHRIDLWNAEDEGRVLGDVIDLAISPDGSTVIAIYLQRATIWSVQSPTRPQSFDAPEASGETFDHVAFCPRQGPLASVRGASVPPGAHTRRYGRAFLTREVEKKFPPKNGVFALLPCAIEKAITVLCAIGGFLYH</sequence>
<evidence type="ECO:0000256" key="1">
    <source>
        <dbReference type="SAM" id="MobiDB-lite"/>
    </source>
</evidence>
<reference evidence="2 3" key="1">
    <citation type="submission" date="2023-08" db="EMBL/GenBank/DDBJ databases">
        <title>Black Yeasts Isolated from many extreme environments.</title>
        <authorList>
            <person name="Coleine C."/>
            <person name="Stajich J.E."/>
            <person name="Selbmann L."/>
        </authorList>
    </citation>
    <scope>NUCLEOTIDE SEQUENCE [LARGE SCALE GENOMIC DNA]</scope>
    <source>
        <strain evidence="2 3">CCFEE 5935</strain>
    </source>
</reference>
<proteinExistence type="predicted"/>
<dbReference type="SUPFAM" id="SSF50969">
    <property type="entry name" value="YVTN repeat-like/Quinoprotein amine dehydrogenase"/>
    <property type="match status" value="1"/>
</dbReference>